<dbReference type="GO" id="GO:0070180">
    <property type="term" value="F:large ribosomal subunit rRNA binding"/>
    <property type="evidence" value="ECO:0007669"/>
    <property type="project" value="UniProtKB-UniRule"/>
</dbReference>
<evidence type="ECO:0000256" key="5">
    <source>
        <dbReference type="HAMAP-Rule" id="MF_00362"/>
    </source>
</evidence>
<evidence type="ECO:0000313" key="6">
    <source>
        <dbReference type="EMBL" id="OGI96795.1"/>
    </source>
</evidence>
<dbReference type="GO" id="GO:1990904">
    <property type="term" value="C:ribonucleoprotein complex"/>
    <property type="evidence" value="ECO:0007669"/>
    <property type="project" value="UniProtKB-KW"/>
</dbReference>
<dbReference type="Pfam" id="PF00466">
    <property type="entry name" value="Ribosomal_L10"/>
    <property type="match status" value="1"/>
</dbReference>
<dbReference type="NCBIfam" id="NF000955">
    <property type="entry name" value="PRK00099.1-1"/>
    <property type="match status" value="1"/>
</dbReference>
<keyword evidence="5" id="KW-0699">rRNA-binding</keyword>
<dbReference type="HAMAP" id="MF_00362">
    <property type="entry name" value="Ribosomal_uL10"/>
    <property type="match status" value="1"/>
</dbReference>
<keyword evidence="2 5" id="KW-0689">Ribosomal protein</keyword>
<comment type="function">
    <text evidence="5">Forms part of the ribosomal stalk, playing a central role in the interaction of the ribosome with GTP-bound translation factors.</text>
</comment>
<dbReference type="Proteomes" id="UP000177195">
    <property type="component" value="Unassembled WGS sequence"/>
</dbReference>
<keyword evidence="3 5" id="KW-0687">Ribonucleoprotein</keyword>
<dbReference type="CDD" id="cd05797">
    <property type="entry name" value="Ribosomal_L10"/>
    <property type="match status" value="1"/>
</dbReference>
<dbReference type="PANTHER" id="PTHR11560">
    <property type="entry name" value="39S RIBOSOMAL PROTEIN L10, MITOCHONDRIAL"/>
    <property type="match status" value="1"/>
</dbReference>
<protein>
    <recommendedName>
        <fullName evidence="4 5">Large ribosomal subunit protein uL10</fullName>
    </recommendedName>
</protein>
<comment type="subunit">
    <text evidence="5">Part of the ribosomal stalk of the 50S ribosomal subunit. The N-terminus interacts with L11 and the large rRNA to form the base of the stalk. The C-terminus forms an elongated spine to which L12 dimers bind in a sequential fashion forming a multimeric L10(L12)X complex.</text>
</comment>
<dbReference type="InterPro" id="IPR043141">
    <property type="entry name" value="Ribosomal_uL10-like_sf"/>
</dbReference>
<dbReference type="InterPro" id="IPR047865">
    <property type="entry name" value="Ribosomal_uL10_bac_type"/>
</dbReference>
<organism evidence="6 7">
    <name type="scientific">Candidatus Nomurabacteria bacterium RIFCSPLOWO2_02_FULL_42_17</name>
    <dbReference type="NCBI Taxonomy" id="1801789"/>
    <lineage>
        <taxon>Bacteria</taxon>
        <taxon>Candidatus Nomuraibacteriota</taxon>
    </lineage>
</organism>
<proteinExistence type="inferred from homology"/>
<dbReference type="InterPro" id="IPR022973">
    <property type="entry name" value="Ribosomal_uL10_bac"/>
</dbReference>
<reference evidence="6 7" key="1">
    <citation type="journal article" date="2016" name="Nat. Commun.">
        <title>Thousands of microbial genomes shed light on interconnected biogeochemical processes in an aquifer system.</title>
        <authorList>
            <person name="Anantharaman K."/>
            <person name="Brown C.T."/>
            <person name="Hug L.A."/>
            <person name="Sharon I."/>
            <person name="Castelle C.J."/>
            <person name="Probst A.J."/>
            <person name="Thomas B.C."/>
            <person name="Singh A."/>
            <person name="Wilkins M.J."/>
            <person name="Karaoz U."/>
            <person name="Brodie E.L."/>
            <person name="Williams K.H."/>
            <person name="Hubbard S.S."/>
            <person name="Banfield J.F."/>
        </authorList>
    </citation>
    <scope>NUCLEOTIDE SEQUENCE [LARGE SCALE GENOMIC DNA]</scope>
</reference>
<dbReference type="AlphaFoldDB" id="A0A1F6XRQ3"/>
<name>A0A1F6XRQ3_9BACT</name>
<dbReference type="SUPFAM" id="SSF160369">
    <property type="entry name" value="Ribosomal protein L10-like"/>
    <property type="match status" value="1"/>
</dbReference>
<dbReference type="EMBL" id="MFVN01000034">
    <property type="protein sequence ID" value="OGI96795.1"/>
    <property type="molecule type" value="Genomic_DNA"/>
</dbReference>
<dbReference type="Gene3D" id="3.30.70.1730">
    <property type="match status" value="1"/>
</dbReference>
<dbReference type="Gene3D" id="6.10.250.290">
    <property type="match status" value="1"/>
</dbReference>
<evidence type="ECO:0000256" key="1">
    <source>
        <dbReference type="ARBA" id="ARBA00008889"/>
    </source>
</evidence>
<evidence type="ECO:0000313" key="7">
    <source>
        <dbReference type="Proteomes" id="UP000177195"/>
    </source>
</evidence>
<accession>A0A1F6XRQ3</accession>
<dbReference type="GO" id="GO:0005840">
    <property type="term" value="C:ribosome"/>
    <property type="evidence" value="ECO:0007669"/>
    <property type="project" value="UniProtKB-KW"/>
</dbReference>
<evidence type="ECO:0000256" key="4">
    <source>
        <dbReference type="ARBA" id="ARBA00035202"/>
    </source>
</evidence>
<gene>
    <name evidence="5" type="primary">rplJ</name>
    <name evidence="6" type="ORF">A3I25_01395</name>
</gene>
<comment type="similarity">
    <text evidence="1 5">Belongs to the universal ribosomal protein uL10 family.</text>
</comment>
<evidence type="ECO:0000256" key="3">
    <source>
        <dbReference type="ARBA" id="ARBA00023274"/>
    </source>
</evidence>
<sequence length="174" mass="18914">MALKKEQKTNLIKEFSQLLKDSASVVFVTFKNIGVNDTNSLRRKLKDQSVGYRVVKKTLLGRALAELAPTGETPALTGEVALAYLPPARAGGAQAGGHDSLAPAREIQGLIKEHKDKLSILGGIFEGVFKNSTEMIELALIPSREVLLSRLLYLFNSPMQRLAIAISEVAKTKN</sequence>
<comment type="caution">
    <text evidence="6">The sequence shown here is derived from an EMBL/GenBank/DDBJ whole genome shotgun (WGS) entry which is preliminary data.</text>
</comment>
<keyword evidence="5" id="KW-0694">RNA-binding</keyword>
<dbReference type="GO" id="GO:0006412">
    <property type="term" value="P:translation"/>
    <property type="evidence" value="ECO:0007669"/>
    <property type="project" value="UniProtKB-UniRule"/>
</dbReference>
<dbReference type="InterPro" id="IPR001790">
    <property type="entry name" value="Ribosomal_uL10"/>
</dbReference>
<evidence type="ECO:0000256" key="2">
    <source>
        <dbReference type="ARBA" id="ARBA00022980"/>
    </source>
</evidence>